<evidence type="ECO:0000259" key="1">
    <source>
        <dbReference type="Pfam" id="PF03358"/>
    </source>
</evidence>
<dbReference type="Gene3D" id="3.40.50.360">
    <property type="match status" value="1"/>
</dbReference>
<dbReference type="Pfam" id="PF03358">
    <property type="entry name" value="FMN_red"/>
    <property type="match status" value="1"/>
</dbReference>
<accession>A0A378X3F4</accession>
<dbReference type="Proteomes" id="UP000255082">
    <property type="component" value="Unassembled WGS sequence"/>
</dbReference>
<dbReference type="GO" id="GO:0016491">
    <property type="term" value="F:oxidoreductase activity"/>
    <property type="evidence" value="ECO:0007669"/>
    <property type="project" value="InterPro"/>
</dbReference>
<evidence type="ECO:0000313" key="3">
    <source>
        <dbReference type="Proteomes" id="UP000255082"/>
    </source>
</evidence>
<evidence type="ECO:0000313" key="2">
    <source>
        <dbReference type="EMBL" id="SUA47958.1"/>
    </source>
</evidence>
<organism evidence="2 3">
    <name type="scientific">Nocardia africana</name>
    <dbReference type="NCBI Taxonomy" id="134964"/>
    <lineage>
        <taxon>Bacteria</taxon>
        <taxon>Bacillati</taxon>
        <taxon>Actinomycetota</taxon>
        <taxon>Actinomycetes</taxon>
        <taxon>Mycobacteriales</taxon>
        <taxon>Nocardiaceae</taxon>
        <taxon>Nocardia</taxon>
    </lineage>
</organism>
<dbReference type="SUPFAM" id="SSF52218">
    <property type="entry name" value="Flavoproteins"/>
    <property type="match status" value="1"/>
</dbReference>
<dbReference type="InterPro" id="IPR029039">
    <property type="entry name" value="Flavoprotein-like_sf"/>
</dbReference>
<dbReference type="EMBL" id="UGRU01000001">
    <property type="protein sequence ID" value="SUA47958.1"/>
    <property type="molecule type" value="Genomic_DNA"/>
</dbReference>
<dbReference type="InterPro" id="IPR005025">
    <property type="entry name" value="FMN_Rdtase-like_dom"/>
</dbReference>
<dbReference type="AlphaFoldDB" id="A0A378X3F4"/>
<feature type="domain" description="NADPH-dependent FMN reductase-like" evidence="1">
    <location>
        <begin position="9"/>
        <end position="53"/>
    </location>
</feature>
<reference evidence="2 3" key="1">
    <citation type="submission" date="2018-06" db="EMBL/GenBank/DDBJ databases">
        <authorList>
            <consortium name="Pathogen Informatics"/>
            <person name="Doyle S."/>
        </authorList>
    </citation>
    <scope>NUCLEOTIDE SEQUENCE [LARGE SCALE GENOMIC DNA]</scope>
    <source>
        <strain evidence="2 3">NCTC13184</strain>
    </source>
</reference>
<name>A0A378X3F4_9NOCA</name>
<sequence length="86" mass="9350">MFASESPPTLAAIVGSTRTGRFGPTVANRFVEHAEQRAGITVDVIDLAESPLPERRPVTPPPRSRPIKPFFGRALEVARSEHPYAA</sequence>
<gene>
    <name evidence="2" type="ORF">NCTC13184_06503</name>
</gene>
<proteinExistence type="predicted"/>
<protein>
    <submittedName>
        <fullName evidence="2">Predicted flavoprotein</fullName>
    </submittedName>
</protein>